<dbReference type="InterPro" id="IPR048350">
    <property type="entry name" value="S-Me-THD-like_C"/>
</dbReference>
<gene>
    <name evidence="5" type="primary">106065301</name>
</gene>
<dbReference type="Proteomes" id="UP000076420">
    <property type="component" value="Unassembled WGS sequence"/>
</dbReference>
<dbReference type="Pfam" id="PF01968">
    <property type="entry name" value="Hydantoinase_A"/>
    <property type="match status" value="1"/>
</dbReference>
<feature type="domain" description="Hydantoinase A/oxoprolinase" evidence="1">
    <location>
        <begin position="204"/>
        <end position="357"/>
    </location>
</feature>
<feature type="domain" description="S-Me-THD N-terminal" evidence="3">
    <location>
        <begin position="776"/>
        <end position="843"/>
    </location>
</feature>
<dbReference type="InterPro" id="IPR002821">
    <property type="entry name" value="Hydantoinase_A"/>
</dbReference>
<dbReference type="SUPFAM" id="SSF53067">
    <property type="entry name" value="Actin-like ATPase domain"/>
    <property type="match status" value="1"/>
</dbReference>
<feature type="domain" description="S-Me-THD N-terminal" evidence="3">
    <location>
        <begin position="652"/>
        <end position="738"/>
    </location>
</feature>
<evidence type="ECO:0000313" key="6">
    <source>
        <dbReference type="Proteomes" id="UP000076420"/>
    </source>
</evidence>
<dbReference type="InterPro" id="IPR043129">
    <property type="entry name" value="ATPase_NBD"/>
</dbReference>
<proteinExistence type="predicted"/>
<dbReference type="VEuPathDB" id="VectorBase:BGLB002588"/>
<organism evidence="5 6">
    <name type="scientific">Biomphalaria glabrata</name>
    <name type="common">Bloodfluke planorb</name>
    <name type="synonym">Freshwater snail</name>
    <dbReference type="NCBI Taxonomy" id="6526"/>
    <lineage>
        <taxon>Eukaryota</taxon>
        <taxon>Metazoa</taxon>
        <taxon>Spiralia</taxon>
        <taxon>Lophotrochozoa</taxon>
        <taxon>Mollusca</taxon>
        <taxon>Gastropoda</taxon>
        <taxon>Heterobranchia</taxon>
        <taxon>Euthyneura</taxon>
        <taxon>Panpulmonata</taxon>
        <taxon>Hygrophila</taxon>
        <taxon>Lymnaeoidea</taxon>
        <taxon>Planorbidae</taxon>
        <taxon>Biomphalaria</taxon>
    </lineage>
</organism>
<dbReference type="Pfam" id="PF06032">
    <property type="entry name" value="S-Me-THD_N"/>
    <property type="match status" value="2"/>
</dbReference>
<evidence type="ECO:0008006" key="7">
    <source>
        <dbReference type="Google" id="ProtNLM"/>
    </source>
</evidence>
<sequence length="1067" mass="116415">MTDIVTPVIIGVDIGGTNTDVVLLCPNKERSEILAEMKELTTADVTTGVKKAILGCLKQAVQRGKSVLPLQVNIGTTHFVNAVVQGKDLAKVAAVRICGPVSEEVPPFMDFPSRLANVICGSVHLVHGGFRFDGKEHESLDEQQIRNVLKDIQSKGIKNIAFIGVFSPTRPEHEIRAKKITLEEYPEASVTLSHEIGHIGLLERENAALLNECLKPLCKKTISGFQTALDEIGVKCPFYLTQNDGTIVSSEAVLEQPVLTFASGPTNSMRGAAFLSELKDAIVVDIGGTTTDAGVLKNGFPREAASHVKVSGVRTNFRMPDVISIGLGGGSYVKEHTKKDGSGQYVTVGPLSAGLNLMKESYVFNTSNNYSDRFITATDVAVASGLCQLGSTENVKKLNKSLVNQAIDEIHRLVEDVIDKVKLSVDELPVIVVGGGSILIDRSRPLKGTKQLIIPEHFGVANAIGAALSKVSASYNNIVNLIDRVNTLEMEACVSKALEDVTNDPDGKESERASNQARKPFLLKARDDAMEEICQKIKATLVTDGATEESLEILEKEDSVLAYIPGNATQIKVKIVGDLSWGETKNKQAWLPPDNVEKLVLEDSQTIEKQKFSSTGQRIDSEEEEMIQDWTRSPKDPVIDPSTGEWFISEWDIECIVLGSGIYGCGGGGSPHLGRLRALKALQDGKKLRVVSPEKLLQNADPVKDIIISSSFIGAPLIMFEQAVSSHETTAAIECLIDLYEIGEFNDGNLLNKENVHVETSPGACKFIRNYRPRGERSTKYKFVAVMADEIGGMNAIEPFLQAANLDLPVLDCDGMSRAFPEVQMFIPYMFGYPPYPVAIVGSGNYQERTAMLYAPSNKLLENFLRQVSIENGCSAGMATPLLKDTVLTKSALHTVSSAWRLGNAILRARLQKESVIEAIVQQENGKHVMNGKILDVQRETSGGFNRGFLLVEGSDGWLGQTLIIEFQNENLVIIQLIDGKRGPCIGCVPDLICIVDVDTAEPITTEEVKFGLRVAVLLLPSHDLLRRPESLKWVGPQAFHYGDEIQFSPYKQRLHIETVGAIVQHK</sequence>
<dbReference type="PANTHER" id="PTHR11365">
    <property type="entry name" value="5-OXOPROLINASE RELATED"/>
    <property type="match status" value="1"/>
</dbReference>
<dbReference type="Pfam" id="PF05378">
    <property type="entry name" value="Hydant_A_N"/>
    <property type="match status" value="1"/>
</dbReference>
<dbReference type="AlphaFoldDB" id="A0A2C9JHJ5"/>
<feature type="domain" description="Hydantoinase/oxoprolinase N-terminal" evidence="2">
    <location>
        <begin position="10"/>
        <end position="184"/>
    </location>
</feature>
<dbReference type="VEuPathDB" id="VectorBase:BGLAX_031630"/>
<evidence type="ECO:0000313" key="5">
    <source>
        <dbReference type="EnsemblMetazoa" id="BGLB002588-PB"/>
    </source>
</evidence>
<dbReference type="Pfam" id="PF20906">
    <property type="entry name" value="S-Me-THD_C"/>
    <property type="match status" value="1"/>
</dbReference>
<dbReference type="STRING" id="6526.A0A2C9JHJ5"/>
<reference evidence="5" key="1">
    <citation type="submission" date="2020-05" db="UniProtKB">
        <authorList>
            <consortium name="EnsemblMetazoa"/>
        </authorList>
    </citation>
    <scope>IDENTIFICATION</scope>
    <source>
        <strain evidence="5">BB02</strain>
    </source>
</reference>
<dbReference type="OrthoDB" id="5404895at2759"/>
<evidence type="ECO:0000259" key="1">
    <source>
        <dbReference type="Pfam" id="PF01968"/>
    </source>
</evidence>
<dbReference type="Gene3D" id="3.40.1610.10">
    <property type="entry name" value="CV3147-like domain"/>
    <property type="match status" value="1"/>
</dbReference>
<dbReference type="InterPro" id="IPR010318">
    <property type="entry name" value="S-Me-THD_N"/>
</dbReference>
<dbReference type="PANTHER" id="PTHR11365:SF10">
    <property type="entry name" value="HYDANTOINASE_OXOPROLINASE"/>
    <property type="match status" value="1"/>
</dbReference>
<name>A0A2C9JHJ5_BIOGL</name>
<dbReference type="InterPro" id="IPR045079">
    <property type="entry name" value="Oxoprolinase-like"/>
</dbReference>
<protein>
    <recommendedName>
        <fullName evidence="7">Hydantoinase/oxoprolinase N-terminal domain-containing protein</fullName>
    </recommendedName>
</protein>
<dbReference type="EnsemblMetazoa" id="BGLB002588-RD">
    <property type="protein sequence ID" value="BGLB002588-PD"/>
    <property type="gene ID" value="BGLB002588"/>
</dbReference>
<dbReference type="GO" id="GO:0016787">
    <property type="term" value="F:hydrolase activity"/>
    <property type="evidence" value="ECO:0007669"/>
    <property type="project" value="InterPro"/>
</dbReference>
<dbReference type="InterPro" id="IPR024071">
    <property type="entry name" value="S-Me-THD_C_sf"/>
</dbReference>
<evidence type="ECO:0000259" key="3">
    <source>
        <dbReference type="Pfam" id="PF06032"/>
    </source>
</evidence>
<feature type="domain" description="S-Me-THD-like C-terminal" evidence="4">
    <location>
        <begin position="857"/>
        <end position="1050"/>
    </location>
</feature>
<dbReference type="InterPro" id="IPR027479">
    <property type="entry name" value="S-Me-THD_N_sf"/>
</dbReference>
<dbReference type="KEGG" id="bgt:106065301"/>
<dbReference type="SUPFAM" id="SSF160991">
    <property type="entry name" value="CV3147-like"/>
    <property type="match status" value="1"/>
</dbReference>
<evidence type="ECO:0000259" key="4">
    <source>
        <dbReference type="Pfam" id="PF20906"/>
    </source>
</evidence>
<evidence type="ECO:0000259" key="2">
    <source>
        <dbReference type="Pfam" id="PF05378"/>
    </source>
</evidence>
<dbReference type="InterPro" id="IPR008040">
    <property type="entry name" value="Hydant_A_N"/>
</dbReference>
<dbReference type="Gene3D" id="2.40.390.10">
    <property type="entry name" value="CV3147-like"/>
    <property type="match status" value="1"/>
</dbReference>
<accession>A0A2C9JHJ5</accession>
<dbReference type="EnsemblMetazoa" id="BGLB002588-RB">
    <property type="protein sequence ID" value="BGLB002588-PB"/>
    <property type="gene ID" value="BGLB002588"/>
</dbReference>